<protein>
    <submittedName>
        <fullName evidence="2">Uncharacterized protein</fullName>
    </submittedName>
</protein>
<proteinExistence type="predicted"/>
<accession>A0A7G8BGL4</accession>
<name>A0A7G8BGL4_9BACT</name>
<keyword evidence="3" id="KW-1185">Reference proteome</keyword>
<dbReference type="Proteomes" id="UP000515312">
    <property type="component" value="Chromosome"/>
</dbReference>
<evidence type="ECO:0000256" key="1">
    <source>
        <dbReference type="SAM" id="SignalP"/>
    </source>
</evidence>
<reference evidence="2 3" key="1">
    <citation type="submission" date="2020-08" db="EMBL/GenBank/DDBJ databases">
        <title>Edaphobacter telluris sp. nov. and Acidobacterium dinghuensis sp. nov., two acidobacteria isolated from forest soil.</title>
        <authorList>
            <person name="Fu J."/>
            <person name="Qiu L."/>
        </authorList>
    </citation>
    <scope>NUCLEOTIDE SEQUENCE [LARGE SCALE GENOMIC DNA]</scope>
    <source>
        <strain evidence="2">4Y35</strain>
    </source>
</reference>
<evidence type="ECO:0000313" key="3">
    <source>
        <dbReference type="Proteomes" id="UP000515312"/>
    </source>
</evidence>
<dbReference type="KEGG" id="adin:H7849_21920"/>
<dbReference type="EMBL" id="CP060394">
    <property type="protein sequence ID" value="QNI31684.1"/>
    <property type="molecule type" value="Genomic_DNA"/>
</dbReference>
<evidence type="ECO:0000313" key="2">
    <source>
        <dbReference type="EMBL" id="QNI31684.1"/>
    </source>
</evidence>
<organism evidence="2 3">
    <name type="scientific">Alloacidobacterium dinghuense</name>
    <dbReference type="NCBI Taxonomy" id="2763107"/>
    <lineage>
        <taxon>Bacteria</taxon>
        <taxon>Pseudomonadati</taxon>
        <taxon>Acidobacteriota</taxon>
        <taxon>Terriglobia</taxon>
        <taxon>Terriglobales</taxon>
        <taxon>Acidobacteriaceae</taxon>
        <taxon>Alloacidobacterium</taxon>
    </lineage>
</organism>
<feature type="chain" id="PRO_5028939163" evidence="1">
    <location>
        <begin position="21"/>
        <end position="113"/>
    </location>
</feature>
<dbReference type="RefSeq" id="WP_186742542.1">
    <property type="nucleotide sequence ID" value="NZ_CP060394.1"/>
</dbReference>
<keyword evidence="1" id="KW-0732">Signal</keyword>
<sequence length="113" mass="11855">MKKLTSLLLLLGLSALPALAAPQTFENVSVVDVNCSKKAAANPDAHTRDCALKCEGSGFGIVTSDQKFLKFDAAGNEQILAALKASNKTDHLRVNVSGDVDGDTLKVSSIKLL</sequence>
<dbReference type="AlphaFoldDB" id="A0A7G8BGL4"/>
<feature type="signal peptide" evidence="1">
    <location>
        <begin position="1"/>
        <end position="20"/>
    </location>
</feature>
<gene>
    <name evidence="2" type="ORF">H7849_21920</name>
</gene>